<dbReference type="EMBL" id="JAGINW010000001">
    <property type="protein sequence ID" value="MBP2319935.1"/>
    <property type="molecule type" value="Genomic_DNA"/>
</dbReference>
<dbReference type="PROSITE" id="PS50022">
    <property type="entry name" value="FA58C_3"/>
    <property type="match status" value="1"/>
</dbReference>
<dbReference type="RefSeq" id="WP_307854868.1">
    <property type="nucleotide sequence ID" value="NZ_JAGINW010000001.1"/>
</dbReference>
<evidence type="ECO:0000313" key="4">
    <source>
        <dbReference type="EMBL" id="MBP2319935.1"/>
    </source>
</evidence>
<accession>A0ABS4T651</accession>
<dbReference type="Gene3D" id="2.60.120.260">
    <property type="entry name" value="Galactose-binding domain-like"/>
    <property type="match status" value="2"/>
</dbReference>
<dbReference type="PROSITE" id="PS51175">
    <property type="entry name" value="CBM6"/>
    <property type="match status" value="1"/>
</dbReference>
<gene>
    <name evidence="4" type="ORF">JOF56_000320</name>
</gene>
<dbReference type="SMART" id="SM00812">
    <property type="entry name" value="Alpha_L_fucos"/>
    <property type="match status" value="1"/>
</dbReference>
<sequence length="724" mass="78440">MSRKGILALLTSIIAVAGLVTAPVASAELQHPRQDWLRDAQAGLFLHWGMRTSPGYTSCSAWESAVTNGGWTPQYWVNEAKKLHSQYLVFASFHSRLGYARAYPSKIPGSCATKRDFLGELIKAAGEGGVKVLVYMTDDPQWHDEGGHEWLDSSGYSSYKGRSISLQGRDGFGEFSYDNFVEVMQRYPKADYPALSGFWIDNDNAYWERNGLYEKIRQDRPEFLLSNNNEDTPIMDTISNEQKTGMSPSYDYPQAAYTAAPRLIEACYKLPSGGAWWYSGSNSSVDYKLNIGRYITNSGSSMKSNMAETAMVNGKFPSNQEAYNTFLNGYLGQIWESIDGTEGGGYMYGGLKPGFFNDGAHGVTTIKKNNPNLHYIHVLTRPSGSTLRVRDNGYKVSRVTNLRTGAAVSFTQSGGNITLTGVSTWDQYDTVFKVETAGREGILSGATLSASASTSDHAASAAGDGNYLTYWDSNKTTPVSLRFDLGSAKRIQYIGINQREDSVSYARSSTEQSARIRDYRVFVSSDGTNWGSAIKTGTLPSHRGVQFIDVPATTARYVRVEVVNTHAASSDSTRYKRLRIDEAWIGTAYAGSDGDPGPQPTRYEAENATISNGVVESNHTGFSGTGFVNYTNAVGGYVEWTVTATVAGPATLRFGYANGTADNRPVNLAVNGAAVGDVDFPGTGAWTSYAGVTTTVNLNAGTNTVRATATTANGGPNADYLDVG</sequence>
<dbReference type="SUPFAM" id="SSF51445">
    <property type="entry name" value="(Trans)glycosidases"/>
    <property type="match status" value="1"/>
</dbReference>
<dbReference type="CDD" id="cd04082">
    <property type="entry name" value="CBM35_pectate_lyase-like"/>
    <property type="match status" value="1"/>
</dbReference>
<dbReference type="InterPro" id="IPR008979">
    <property type="entry name" value="Galactose-bd-like_sf"/>
</dbReference>
<feature type="signal peptide" evidence="1">
    <location>
        <begin position="1"/>
        <end position="27"/>
    </location>
</feature>
<dbReference type="Pfam" id="PF00754">
    <property type="entry name" value="F5_F8_type_C"/>
    <property type="match status" value="1"/>
</dbReference>
<feature type="domain" description="CBM6" evidence="3">
    <location>
        <begin position="601"/>
        <end position="724"/>
    </location>
</feature>
<name>A0ABS4T651_9PSEU</name>
<keyword evidence="1" id="KW-0732">Signal</keyword>
<dbReference type="InterPro" id="IPR000421">
    <property type="entry name" value="FA58C"/>
</dbReference>
<evidence type="ECO:0000256" key="1">
    <source>
        <dbReference type="SAM" id="SignalP"/>
    </source>
</evidence>
<dbReference type="Proteomes" id="UP001519332">
    <property type="component" value="Unassembled WGS sequence"/>
</dbReference>
<dbReference type="SUPFAM" id="SSF49785">
    <property type="entry name" value="Galactose-binding domain-like"/>
    <property type="match status" value="2"/>
</dbReference>
<evidence type="ECO:0000259" key="2">
    <source>
        <dbReference type="PROSITE" id="PS50022"/>
    </source>
</evidence>
<dbReference type="Gene3D" id="3.20.20.80">
    <property type="entry name" value="Glycosidases"/>
    <property type="match status" value="1"/>
</dbReference>
<organism evidence="4 5">
    <name type="scientific">Kibdelosporangium banguiense</name>
    <dbReference type="NCBI Taxonomy" id="1365924"/>
    <lineage>
        <taxon>Bacteria</taxon>
        <taxon>Bacillati</taxon>
        <taxon>Actinomycetota</taxon>
        <taxon>Actinomycetes</taxon>
        <taxon>Pseudonocardiales</taxon>
        <taxon>Pseudonocardiaceae</taxon>
        <taxon>Kibdelosporangium</taxon>
    </lineage>
</organism>
<evidence type="ECO:0000259" key="3">
    <source>
        <dbReference type="PROSITE" id="PS51175"/>
    </source>
</evidence>
<comment type="caution">
    <text evidence="4">The sequence shown here is derived from an EMBL/GenBank/DDBJ whole genome shotgun (WGS) entry which is preliminary data.</text>
</comment>
<dbReference type="EC" id="3.2.1.51" evidence="4"/>
<feature type="domain" description="F5/8 type C" evidence="2">
    <location>
        <begin position="431"/>
        <end position="580"/>
    </location>
</feature>
<reference evidence="4 5" key="1">
    <citation type="submission" date="2021-03" db="EMBL/GenBank/DDBJ databases">
        <title>Sequencing the genomes of 1000 actinobacteria strains.</title>
        <authorList>
            <person name="Klenk H.-P."/>
        </authorList>
    </citation>
    <scope>NUCLEOTIDE SEQUENCE [LARGE SCALE GENOMIC DNA]</scope>
    <source>
        <strain evidence="4 5">DSM 46670</strain>
    </source>
</reference>
<evidence type="ECO:0000313" key="5">
    <source>
        <dbReference type="Proteomes" id="UP001519332"/>
    </source>
</evidence>
<keyword evidence="5" id="KW-1185">Reference proteome</keyword>
<dbReference type="InterPro" id="IPR000933">
    <property type="entry name" value="Glyco_hydro_29"/>
</dbReference>
<dbReference type="InterPro" id="IPR005084">
    <property type="entry name" value="CBM6"/>
</dbReference>
<proteinExistence type="predicted"/>
<protein>
    <submittedName>
        <fullName evidence="4">Alpha-L-fucosidase</fullName>
        <ecNumber evidence="4">3.2.1.51</ecNumber>
    </submittedName>
</protein>
<feature type="chain" id="PRO_5046464660" evidence="1">
    <location>
        <begin position="28"/>
        <end position="724"/>
    </location>
</feature>
<keyword evidence="4" id="KW-0326">Glycosidase</keyword>
<dbReference type="InterPro" id="IPR017853">
    <property type="entry name" value="GH"/>
</dbReference>
<keyword evidence="4" id="KW-0378">Hydrolase</keyword>
<dbReference type="Pfam" id="PF03422">
    <property type="entry name" value="CBM_6"/>
    <property type="match status" value="1"/>
</dbReference>
<dbReference type="GO" id="GO:0004560">
    <property type="term" value="F:alpha-L-fucosidase activity"/>
    <property type="evidence" value="ECO:0007669"/>
    <property type="project" value="UniProtKB-EC"/>
</dbReference>